<evidence type="ECO:0000313" key="3">
    <source>
        <dbReference type="Proteomes" id="UP000636661"/>
    </source>
</evidence>
<dbReference type="AlphaFoldDB" id="A0A918M877"/>
<keyword evidence="3" id="KW-1185">Reference proteome</keyword>
<reference evidence="2" key="2">
    <citation type="submission" date="2020-09" db="EMBL/GenBank/DDBJ databases">
        <authorList>
            <person name="Sun Q."/>
            <person name="Ohkuma M."/>
        </authorList>
    </citation>
    <scope>NUCLEOTIDE SEQUENCE</scope>
    <source>
        <strain evidence="2">JCM 4391</strain>
    </source>
</reference>
<reference evidence="2" key="1">
    <citation type="journal article" date="2014" name="Int. J. Syst. Evol. Microbiol.">
        <title>Complete genome sequence of Corynebacterium casei LMG S-19264T (=DSM 44701T), isolated from a smear-ripened cheese.</title>
        <authorList>
            <consortium name="US DOE Joint Genome Institute (JGI-PGF)"/>
            <person name="Walter F."/>
            <person name="Albersmeier A."/>
            <person name="Kalinowski J."/>
            <person name="Ruckert C."/>
        </authorList>
    </citation>
    <scope>NUCLEOTIDE SEQUENCE</scope>
    <source>
        <strain evidence="2">JCM 4391</strain>
    </source>
</reference>
<comment type="caution">
    <text evidence="2">The sequence shown here is derived from an EMBL/GenBank/DDBJ whole genome shotgun (WGS) entry which is preliminary data.</text>
</comment>
<feature type="region of interest" description="Disordered" evidence="1">
    <location>
        <begin position="57"/>
        <end position="100"/>
    </location>
</feature>
<sequence length="100" mass="10678">MVPPRFGRAVDGSGGSMTTLGGEMGGRKYGTDSNGSQTLLGPVFTRLGDSADWIGYRGRRRPFPPPARNGSPGRAPLDRLSVKGAVKGSPPWNRRRALVR</sequence>
<name>A0A918M877_9ACTN</name>
<evidence type="ECO:0000313" key="2">
    <source>
        <dbReference type="EMBL" id="GGU67346.1"/>
    </source>
</evidence>
<evidence type="ECO:0000256" key="1">
    <source>
        <dbReference type="SAM" id="MobiDB-lite"/>
    </source>
</evidence>
<gene>
    <name evidence="2" type="ORF">GCM10010274_64750</name>
</gene>
<proteinExistence type="predicted"/>
<dbReference type="EMBL" id="BMTP01000031">
    <property type="protein sequence ID" value="GGU67346.1"/>
    <property type="molecule type" value="Genomic_DNA"/>
</dbReference>
<feature type="region of interest" description="Disordered" evidence="1">
    <location>
        <begin position="1"/>
        <end position="37"/>
    </location>
</feature>
<accession>A0A918M877</accession>
<dbReference type="Proteomes" id="UP000636661">
    <property type="component" value="Unassembled WGS sequence"/>
</dbReference>
<protein>
    <submittedName>
        <fullName evidence="2">Uncharacterized protein</fullName>
    </submittedName>
</protein>
<organism evidence="2 3">
    <name type="scientific">Streptomyces lavendofoliae</name>
    <dbReference type="NCBI Taxonomy" id="67314"/>
    <lineage>
        <taxon>Bacteria</taxon>
        <taxon>Bacillati</taxon>
        <taxon>Actinomycetota</taxon>
        <taxon>Actinomycetes</taxon>
        <taxon>Kitasatosporales</taxon>
        <taxon>Streptomycetaceae</taxon>
        <taxon>Streptomyces</taxon>
    </lineage>
</organism>